<comment type="caution">
    <text evidence="1">The sequence shown here is derived from an EMBL/GenBank/DDBJ whole genome shotgun (WGS) entry which is preliminary data.</text>
</comment>
<protein>
    <submittedName>
        <fullName evidence="1">Uncharacterized protein</fullName>
    </submittedName>
</protein>
<dbReference type="Proteomes" id="UP000613177">
    <property type="component" value="Unassembled WGS sequence"/>
</dbReference>
<name>A0A8H7SUS8_9FUNG</name>
<organism evidence="1 2">
    <name type="scientific">Thamnidium elegans</name>
    <dbReference type="NCBI Taxonomy" id="101142"/>
    <lineage>
        <taxon>Eukaryota</taxon>
        <taxon>Fungi</taxon>
        <taxon>Fungi incertae sedis</taxon>
        <taxon>Mucoromycota</taxon>
        <taxon>Mucoromycotina</taxon>
        <taxon>Mucoromycetes</taxon>
        <taxon>Mucorales</taxon>
        <taxon>Mucorineae</taxon>
        <taxon>Mucoraceae</taxon>
        <taxon>Thamnidium</taxon>
    </lineage>
</organism>
<proteinExistence type="predicted"/>
<dbReference type="OrthoDB" id="10581455at2759"/>
<dbReference type="AlphaFoldDB" id="A0A8H7SUS8"/>
<dbReference type="EMBL" id="JAEPRE010000046">
    <property type="protein sequence ID" value="KAG2234783.1"/>
    <property type="molecule type" value="Genomic_DNA"/>
</dbReference>
<sequence length="169" mass="19186">MIPKFRSDVQSYYSMVHNAIFFPNHVNRRDNRVTVFAHLQTLDITVSLDMPASIFNRAGELFLSQSHIDIFNTKFELCLEITASGHNQGTPRNTLIVDSFTIVRRIESIPSPVLPNRSIVQTGLKIVKPLYGSSVLRFNDTEASGLGQKRARKIPRVIPAMDEEEEEEE</sequence>
<evidence type="ECO:0000313" key="2">
    <source>
        <dbReference type="Proteomes" id="UP000613177"/>
    </source>
</evidence>
<accession>A0A8H7SUS8</accession>
<evidence type="ECO:0000313" key="1">
    <source>
        <dbReference type="EMBL" id="KAG2234783.1"/>
    </source>
</evidence>
<reference evidence="1" key="1">
    <citation type="submission" date="2021-01" db="EMBL/GenBank/DDBJ databases">
        <title>Metabolic potential, ecology and presence of endohyphal bacteria is reflected in genomic diversity of Mucoromycotina.</title>
        <authorList>
            <person name="Muszewska A."/>
            <person name="Okrasinska A."/>
            <person name="Steczkiewicz K."/>
            <person name="Drgas O."/>
            <person name="Orlowska M."/>
            <person name="Perlinska-Lenart U."/>
            <person name="Aleksandrzak-Piekarczyk T."/>
            <person name="Szatraj K."/>
            <person name="Zielenkiewicz U."/>
            <person name="Pilsyk S."/>
            <person name="Malc E."/>
            <person name="Mieczkowski P."/>
            <person name="Kruszewska J.S."/>
            <person name="Biernat P."/>
            <person name="Pawlowska J."/>
        </authorList>
    </citation>
    <scope>NUCLEOTIDE SEQUENCE</scope>
    <source>
        <strain evidence="1">WA0000018081</strain>
    </source>
</reference>
<gene>
    <name evidence="1" type="ORF">INT48_000132</name>
</gene>
<keyword evidence="2" id="KW-1185">Reference proteome</keyword>